<proteinExistence type="predicted"/>
<feature type="transmembrane region" description="Helical" evidence="1">
    <location>
        <begin position="43"/>
        <end position="62"/>
    </location>
</feature>
<dbReference type="Proteomes" id="UP001162156">
    <property type="component" value="Unassembled WGS sequence"/>
</dbReference>
<sequence length="99" mass="10525">MEFTTGLDAKSMLTSLASNFMNRGFSATGSGSSQVISLNLTNLLVLVLLKALIFAAGSLGAGSWKGGYARSIDGEETFLSDEEILMFLSYLTGKKFRTG</sequence>
<organism evidence="2 3">
    <name type="scientific">Rhamnusium bicolor</name>
    <dbReference type="NCBI Taxonomy" id="1586634"/>
    <lineage>
        <taxon>Eukaryota</taxon>
        <taxon>Metazoa</taxon>
        <taxon>Ecdysozoa</taxon>
        <taxon>Arthropoda</taxon>
        <taxon>Hexapoda</taxon>
        <taxon>Insecta</taxon>
        <taxon>Pterygota</taxon>
        <taxon>Neoptera</taxon>
        <taxon>Endopterygota</taxon>
        <taxon>Coleoptera</taxon>
        <taxon>Polyphaga</taxon>
        <taxon>Cucujiformia</taxon>
        <taxon>Chrysomeloidea</taxon>
        <taxon>Cerambycidae</taxon>
        <taxon>Lepturinae</taxon>
        <taxon>Rhagiini</taxon>
        <taxon>Rhamnusium</taxon>
    </lineage>
</organism>
<name>A0AAV8ZSI8_9CUCU</name>
<dbReference type="EMBL" id="JANEYF010000543">
    <property type="protein sequence ID" value="KAJ8969381.1"/>
    <property type="molecule type" value="Genomic_DNA"/>
</dbReference>
<dbReference type="AlphaFoldDB" id="A0AAV8ZSI8"/>
<reference evidence="2" key="1">
    <citation type="journal article" date="2023" name="Insect Mol. Biol.">
        <title>Genome sequencing provides insights into the evolution of gene families encoding plant cell wall-degrading enzymes in longhorned beetles.</title>
        <authorList>
            <person name="Shin N.R."/>
            <person name="Okamura Y."/>
            <person name="Kirsch R."/>
            <person name="Pauchet Y."/>
        </authorList>
    </citation>
    <scope>NUCLEOTIDE SEQUENCE</scope>
    <source>
        <strain evidence="2">RBIC_L_NR</strain>
    </source>
</reference>
<evidence type="ECO:0000313" key="3">
    <source>
        <dbReference type="Proteomes" id="UP001162156"/>
    </source>
</evidence>
<accession>A0AAV8ZSI8</accession>
<evidence type="ECO:0000313" key="2">
    <source>
        <dbReference type="EMBL" id="KAJ8969381.1"/>
    </source>
</evidence>
<protein>
    <submittedName>
        <fullName evidence="2">Uncharacterized protein</fullName>
    </submittedName>
</protein>
<comment type="caution">
    <text evidence="2">The sequence shown here is derived from an EMBL/GenBank/DDBJ whole genome shotgun (WGS) entry which is preliminary data.</text>
</comment>
<keyword evidence="1" id="KW-1133">Transmembrane helix</keyword>
<keyword evidence="1" id="KW-0472">Membrane</keyword>
<gene>
    <name evidence="2" type="ORF">NQ314_001780</name>
</gene>
<evidence type="ECO:0000256" key="1">
    <source>
        <dbReference type="SAM" id="Phobius"/>
    </source>
</evidence>
<keyword evidence="1" id="KW-0812">Transmembrane</keyword>
<keyword evidence="3" id="KW-1185">Reference proteome</keyword>